<dbReference type="OrthoDB" id="795252at2"/>
<reference evidence="4" key="1">
    <citation type="submission" date="2017-04" db="EMBL/GenBank/DDBJ databases">
        <title>Function of individual gut microbiota members based on whole genome sequencing of pure cultures obtained from chicken caecum.</title>
        <authorList>
            <person name="Medvecky M."/>
            <person name="Cejkova D."/>
            <person name="Polansky O."/>
            <person name="Karasova D."/>
            <person name="Kubasova T."/>
            <person name="Cizek A."/>
            <person name="Rychlik I."/>
        </authorList>
    </citation>
    <scope>NUCLEOTIDE SEQUENCE [LARGE SCALE GENOMIC DNA]</scope>
    <source>
        <strain evidence="4">An90</strain>
    </source>
</reference>
<keyword evidence="1" id="KW-1133">Transmembrane helix</keyword>
<accession>A0A1Y3QXS8</accession>
<protein>
    <recommendedName>
        <fullName evidence="2">CAAX prenyl protease 2/Lysostaphin resistance protein A-like domain-containing protein</fullName>
    </recommendedName>
</protein>
<keyword evidence="1" id="KW-0812">Transmembrane</keyword>
<dbReference type="eggNOG" id="ENOG5030RMN">
    <property type="taxonomic scope" value="Bacteria"/>
</dbReference>
<dbReference type="GO" id="GO:0004175">
    <property type="term" value="F:endopeptidase activity"/>
    <property type="evidence" value="ECO:0007669"/>
    <property type="project" value="UniProtKB-ARBA"/>
</dbReference>
<feature type="domain" description="CAAX prenyl protease 2/Lysostaphin resistance protein A-like" evidence="2">
    <location>
        <begin position="69"/>
        <end position="164"/>
    </location>
</feature>
<gene>
    <name evidence="3" type="ORF">B5G41_04055</name>
</gene>
<feature type="transmembrane region" description="Helical" evidence="1">
    <location>
        <begin position="146"/>
        <end position="167"/>
    </location>
</feature>
<dbReference type="Proteomes" id="UP000195772">
    <property type="component" value="Unassembled WGS sequence"/>
</dbReference>
<dbReference type="GO" id="GO:0080120">
    <property type="term" value="P:CAAX-box protein maturation"/>
    <property type="evidence" value="ECO:0007669"/>
    <property type="project" value="UniProtKB-ARBA"/>
</dbReference>
<evidence type="ECO:0000313" key="3">
    <source>
        <dbReference type="EMBL" id="OUN04491.1"/>
    </source>
</evidence>
<dbReference type="AlphaFoldDB" id="A0A1Y3QXS8"/>
<dbReference type="InterPro" id="IPR003675">
    <property type="entry name" value="Rce1/LyrA-like_dom"/>
</dbReference>
<evidence type="ECO:0000259" key="2">
    <source>
        <dbReference type="Pfam" id="PF02517"/>
    </source>
</evidence>
<comment type="caution">
    <text evidence="3">The sequence shown here is derived from an EMBL/GenBank/DDBJ whole genome shotgun (WGS) entry which is preliminary data.</text>
</comment>
<proteinExistence type="predicted"/>
<dbReference type="Pfam" id="PF02517">
    <property type="entry name" value="Rce1-like"/>
    <property type="match status" value="1"/>
</dbReference>
<organism evidence="3 4">
    <name type="scientific">Alistipes onderdonkii</name>
    <dbReference type="NCBI Taxonomy" id="328813"/>
    <lineage>
        <taxon>Bacteria</taxon>
        <taxon>Pseudomonadati</taxon>
        <taxon>Bacteroidota</taxon>
        <taxon>Bacteroidia</taxon>
        <taxon>Bacteroidales</taxon>
        <taxon>Rikenellaceae</taxon>
        <taxon>Alistipes</taxon>
    </lineage>
</organism>
<feature type="transmembrane region" description="Helical" evidence="1">
    <location>
        <begin position="96"/>
        <end position="114"/>
    </location>
</feature>
<feature type="transmembrane region" description="Helical" evidence="1">
    <location>
        <begin position="120"/>
        <end position="139"/>
    </location>
</feature>
<evidence type="ECO:0000313" key="4">
    <source>
        <dbReference type="Proteomes" id="UP000195772"/>
    </source>
</evidence>
<dbReference type="RefSeq" id="WP_087401409.1">
    <property type="nucleotide sequence ID" value="NZ_NFHB01000002.1"/>
</dbReference>
<name>A0A1Y3QXS8_9BACT</name>
<dbReference type="EMBL" id="NFHB01000002">
    <property type="protein sequence ID" value="OUN04491.1"/>
    <property type="molecule type" value="Genomic_DNA"/>
</dbReference>
<sequence>MKPLRPTNTRRMPRFLHRWRIALGHMAWWRFAVLLLVMTFAAKLLALLLFGLTAGIDDADMDSDRAERIGWFVAVILAPLFETLIAQALVIRLVRWVAPASFLLPIAVSGILFGCGHAASPIYAVCMLFVGLVWAFAYLSRFERRGFAQAFWLVVAVHALNNLIAFIP</sequence>
<feature type="transmembrane region" description="Helical" evidence="1">
    <location>
        <begin position="71"/>
        <end position="89"/>
    </location>
</feature>
<keyword evidence="1" id="KW-0472">Membrane</keyword>
<evidence type="ECO:0000256" key="1">
    <source>
        <dbReference type="SAM" id="Phobius"/>
    </source>
</evidence>